<dbReference type="EMBL" id="FTNM01000001">
    <property type="protein sequence ID" value="SIQ55240.1"/>
    <property type="molecule type" value="Genomic_DNA"/>
</dbReference>
<dbReference type="InterPro" id="IPR026444">
    <property type="entry name" value="Secre_tail"/>
</dbReference>
<accession>A0A1N6TP91</accession>
<dbReference type="NCBIfam" id="TIGR04183">
    <property type="entry name" value="Por_Secre_tail"/>
    <property type="match status" value="1"/>
</dbReference>
<keyword evidence="3" id="KW-1185">Reference proteome</keyword>
<reference evidence="3" key="1">
    <citation type="submission" date="2017-01" db="EMBL/GenBank/DDBJ databases">
        <authorList>
            <person name="Varghese N."/>
            <person name="Submissions S."/>
        </authorList>
    </citation>
    <scope>NUCLEOTIDE SEQUENCE [LARGE SCALE GENOMIC DNA]</scope>
    <source>
        <strain evidence="3">DM9</strain>
    </source>
</reference>
<dbReference type="Gene3D" id="2.60.40.10">
    <property type="entry name" value="Immunoglobulins"/>
    <property type="match status" value="2"/>
</dbReference>
<evidence type="ECO:0000313" key="2">
    <source>
        <dbReference type="EMBL" id="SIQ55240.1"/>
    </source>
</evidence>
<keyword evidence="1" id="KW-0732">Signal</keyword>
<protein>
    <submittedName>
        <fullName evidence="2">Por secretion system C-terminal sorting domain-containing protein</fullName>
    </submittedName>
</protein>
<proteinExistence type="predicted"/>
<feature type="chain" id="PRO_5013156444" evidence="1">
    <location>
        <begin position="36"/>
        <end position="729"/>
    </location>
</feature>
<dbReference type="InterPro" id="IPR013783">
    <property type="entry name" value="Ig-like_fold"/>
</dbReference>
<name>A0A1N6TP91_9BACT</name>
<dbReference type="STRING" id="1077936.SAMN05421545_0437"/>
<dbReference type="RefSeq" id="WP_234986271.1">
    <property type="nucleotide sequence ID" value="NZ_FTNM01000001.1"/>
</dbReference>
<organism evidence="2 3">
    <name type="scientific">Pontibacter lucknowensis</name>
    <dbReference type="NCBI Taxonomy" id="1077936"/>
    <lineage>
        <taxon>Bacteria</taxon>
        <taxon>Pseudomonadati</taxon>
        <taxon>Bacteroidota</taxon>
        <taxon>Cytophagia</taxon>
        <taxon>Cytophagales</taxon>
        <taxon>Hymenobacteraceae</taxon>
        <taxon>Pontibacter</taxon>
    </lineage>
</organism>
<evidence type="ECO:0000256" key="1">
    <source>
        <dbReference type="SAM" id="SignalP"/>
    </source>
</evidence>
<sequence length="729" mass="75902">MNKQNLYTSNMSFAKYIYILGLTLVALLASSNSYAQKPAECGPVNCTSNDVRIIGAKIADVNGNFFTCSGTNPVSGAYLHLTVTTKTPRIGVYISAQLKIKNGSSYHISNCFSDALTGDNNVLKVALPDGTFNCGAEATLEDIFTGWGTGNTDYCGGSTAVRCPDTKSKCRYIDGEVILVQTTPCAQPSITSQPQNATKCAGASATFSVDYTGSTNALISTTVQWQVLTTAVGAVWTNISGATGKTLNLTNVTAAMDGYKYRAVVTNTTSDPNIPSEERNCPRNSAEATLNVSAPPTAASVGTDQERCGTLTSAALGGNAPTIGTGLWTKKSGPGTVVFSNASAGNSTAAVSETGTYVFTWTISNSPCTASSADITVRFIETPAAPTSPNSQSVCQMSPSQSLTASVTVPANTTVVWYDAATGGKTVDDPTLTGAGVATYYAEAVKDGCSSAIRTAVRLEIKATPGKPVIGAPVQPTCSMTTGSIAVTNPNSDYTYTLSGPTAKAPNNSGSFSGLAPGDYTITATLNGCTSAASDAVTINASQGTPAMPTVTVKTAASCSSSKIVLEVTGPIPLETYEFQNNGGEWTTDNLFTIKAGEGYSIKARRASDNTCESPAATCLPEEEETEIISTSTSSIQSLEKATADELRAYPVPFSDKTTVEFRAAQDGEYVINLYDMKGMLVRQLKAGTAKAGELTQVEVDGQRMPEGMYLARMVSPAGSRTVKLLKKQ</sequence>
<dbReference type="Gene3D" id="2.60.40.1120">
    <property type="entry name" value="Carboxypeptidase-like, regulatory domain"/>
    <property type="match status" value="1"/>
</dbReference>
<dbReference type="Proteomes" id="UP000185924">
    <property type="component" value="Unassembled WGS sequence"/>
</dbReference>
<gene>
    <name evidence="2" type="ORF">SAMN05421545_0437</name>
</gene>
<feature type="signal peptide" evidence="1">
    <location>
        <begin position="1"/>
        <end position="35"/>
    </location>
</feature>
<dbReference type="AlphaFoldDB" id="A0A1N6TP91"/>
<evidence type="ECO:0000313" key="3">
    <source>
        <dbReference type="Proteomes" id="UP000185924"/>
    </source>
</evidence>